<evidence type="ECO:0000313" key="12">
    <source>
        <dbReference type="Proteomes" id="UP000825729"/>
    </source>
</evidence>
<organism evidence="11 12">
    <name type="scientific">Aristolochia fimbriata</name>
    <name type="common">White veined hardy Dutchman's pipe vine</name>
    <dbReference type="NCBI Taxonomy" id="158543"/>
    <lineage>
        <taxon>Eukaryota</taxon>
        <taxon>Viridiplantae</taxon>
        <taxon>Streptophyta</taxon>
        <taxon>Embryophyta</taxon>
        <taxon>Tracheophyta</taxon>
        <taxon>Spermatophyta</taxon>
        <taxon>Magnoliopsida</taxon>
        <taxon>Magnoliidae</taxon>
        <taxon>Piperales</taxon>
        <taxon>Aristolochiaceae</taxon>
        <taxon>Aristolochia</taxon>
    </lineage>
</organism>
<dbReference type="FunFam" id="3.30.160.270:FF:000004">
    <property type="entry name" value="2-isopropylmalate synthase B"/>
    <property type="match status" value="1"/>
</dbReference>
<dbReference type="SMART" id="SM00917">
    <property type="entry name" value="LeuA_dimer"/>
    <property type="match status" value="1"/>
</dbReference>
<dbReference type="SUPFAM" id="SSF51569">
    <property type="entry name" value="Aldolase"/>
    <property type="match status" value="1"/>
</dbReference>
<evidence type="ECO:0000259" key="10">
    <source>
        <dbReference type="PROSITE" id="PS50991"/>
    </source>
</evidence>
<dbReference type="InterPro" id="IPR013785">
    <property type="entry name" value="Aldolase_TIM"/>
</dbReference>
<evidence type="ECO:0000256" key="5">
    <source>
        <dbReference type="ARBA" id="ARBA00022430"/>
    </source>
</evidence>
<feature type="domain" description="Pyruvate carboxyltransferase" evidence="10">
    <location>
        <begin position="65"/>
        <end position="337"/>
    </location>
</feature>
<dbReference type="Pfam" id="PF22617">
    <property type="entry name" value="HCS_D2"/>
    <property type="match status" value="1"/>
</dbReference>
<protein>
    <recommendedName>
        <fullName evidence="4">2-isopropylmalate synthase</fullName>
        <ecNumber evidence="4">2.3.3.13</ecNumber>
    </recommendedName>
</protein>
<dbReference type="InterPro" id="IPR050073">
    <property type="entry name" value="2-IPM_HCS-like"/>
</dbReference>
<dbReference type="InterPro" id="IPR036230">
    <property type="entry name" value="LeuA_allosteric_dom_sf"/>
</dbReference>
<evidence type="ECO:0000256" key="7">
    <source>
        <dbReference type="ARBA" id="ARBA00022679"/>
    </source>
</evidence>
<evidence type="ECO:0000256" key="2">
    <source>
        <dbReference type="ARBA" id="ARBA00004689"/>
    </source>
</evidence>
<keyword evidence="8" id="KW-0479">Metal-binding</keyword>
<comment type="caution">
    <text evidence="11">The sequence shown here is derived from an EMBL/GenBank/DDBJ whole genome shotgun (WGS) entry which is preliminary data.</text>
</comment>
<sequence length="605" mass="65219">MASAITFANPNFYSSTFSPAFPRTLLCPKPRVLYSNASSSCFTTKCSLSPRPPYIPHHIPNPDYVRIFDTTLRDGEQSPGATMTAKEKIDIARQLARLGVDIIEAGFPAASRDDFEAVKSIAMEVGNAVGDDGHVPAICGLSRCNKADIDAAWEAVKHAKYPRIHTFIATSDIHLNYKLKKTREQVVAIARDMVAYARSLGCDDVEFSPEDAGRSDTEFLYQVLGEVIKAGATTLNIPDTVGYTIPSEFGQLIADIKANTPGIENVIISTHCQNDLGLATANTLAGAYAGARQLEVTVNGIGERAGNASLEEIVMALKFKSKLLGGLHTGINTRHIYMSSKMVATISGLYTQPHKAIVGANAFAHESGIHQDGMLKHKGTYEIISPEDIGLTRSNQYGIVLGKLSGRHAFRSQLMELGYDLDPKELDDVFWRFKAVAEQKKHVTDDDIEALISDEIFKPQVVWSLGDLQVISGTLGLTTAAVKLIYADGTEHIAHSGGTGPVDAAYKAIDSIVKMPVTLLEYSLTSVTEGIDAIATTRVVIRGENSQTATHSTGETFLRTFSGTGAAMDIVVSSVQAYVSALNKILGFKNAPAKKLEIPSVVKNL</sequence>
<keyword evidence="5" id="KW-0432">Leucine biosynthesis</keyword>
<dbReference type="NCBIfam" id="NF002086">
    <property type="entry name" value="PRK00915.1-3"/>
    <property type="match status" value="1"/>
</dbReference>
<keyword evidence="9" id="KW-0100">Branched-chain amino acid biosynthesis</keyword>
<dbReference type="AlphaFoldDB" id="A0AAV7EIV0"/>
<gene>
    <name evidence="11" type="ORF">H6P81_013251</name>
</gene>
<evidence type="ECO:0000313" key="11">
    <source>
        <dbReference type="EMBL" id="KAG9447123.1"/>
    </source>
</evidence>
<dbReference type="FunFam" id="1.10.238.260:FF:000003">
    <property type="entry name" value="2-isopropylmalate synthase 1 chloroplastic"/>
    <property type="match status" value="1"/>
</dbReference>
<keyword evidence="7" id="KW-0808">Transferase</keyword>
<dbReference type="InterPro" id="IPR002034">
    <property type="entry name" value="AIPM/Hcit_synth_CS"/>
</dbReference>
<accession>A0AAV7EIV0</accession>
<name>A0AAV7EIV0_ARIFI</name>
<dbReference type="PANTHER" id="PTHR10277">
    <property type="entry name" value="HOMOCITRATE SYNTHASE-RELATED"/>
    <property type="match status" value="1"/>
</dbReference>
<evidence type="ECO:0000256" key="1">
    <source>
        <dbReference type="ARBA" id="ARBA00000064"/>
    </source>
</evidence>
<dbReference type="Pfam" id="PF00682">
    <property type="entry name" value="HMGL-like"/>
    <property type="match status" value="1"/>
</dbReference>
<evidence type="ECO:0000256" key="3">
    <source>
        <dbReference type="ARBA" id="ARBA00009396"/>
    </source>
</evidence>
<reference evidence="11 12" key="1">
    <citation type="submission" date="2021-07" db="EMBL/GenBank/DDBJ databases">
        <title>The Aristolochia fimbriata genome: insights into angiosperm evolution, floral development and chemical biosynthesis.</title>
        <authorList>
            <person name="Jiao Y."/>
        </authorList>
    </citation>
    <scope>NUCLEOTIDE SEQUENCE [LARGE SCALE GENOMIC DNA]</scope>
    <source>
        <strain evidence="11">IBCAS-2021</strain>
        <tissue evidence="11">Leaf</tissue>
    </source>
</reference>
<dbReference type="PROSITE" id="PS00815">
    <property type="entry name" value="AIPM_HOMOCIT_SYNTH_1"/>
    <property type="match status" value="1"/>
</dbReference>
<proteinExistence type="inferred from homology"/>
<dbReference type="GO" id="GO:0003852">
    <property type="term" value="F:2-isopropylmalate synthase activity"/>
    <property type="evidence" value="ECO:0007669"/>
    <property type="project" value="UniProtKB-EC"/>
</dbReference>
<evidence type="ECO:0000256" key="4">
    <source>
        <dbReference type="ARBA" id="ARBA00012973"/>
    </source>
</evidence>
<evidence type="ECO:0000256" key="8">
    <source>
        <dbReference type="ARBA" id="ARBA00022723"/>
    </source>
</evidence>
<dbReference type="NCBIfam" id="TIGR00973">
    <property type="entry name" value="leuA_bact"/>
    <property type="match status" value="1"/>
</dbReference>
<keyword evidence="12" id="KW-1185">Reference proteome</keyword>
<keyword evidence="6" id="KW-0028">Amino-acid biosynthesis</keyword>
<dbReference type="Gene3D" id="3.30.160.270">
    <property type="match status" value="1"/>
</dbReference>
<dbReference type="InterPro" id="IPR054691">
    <property type="entry name" value="LeuA/HCS_post-cat"/>
</dbReference>
<dbReference type="InterPro" id="IPR005671">
    <property type="entry name" value="LeuA_bact_synth"/>
</dbReference>
<evidence type="ECO:0000256" key="6">
    <source>
        <dbReference type="ARBA" id="ARBA00022605"/>
    </source>
</evidence>
<dbReference type="EMBL" id="JAINDJ010000005">
    <property type="protein sequence ID" value="KAG9447123.1"/>
    <property type="molecule type" value="Genomic_DNA"/>
</dbReference>
<dbReference type="PANTHER" id="PTHR10277:SF9">
    <property type="entry name" value="2-ISOPROPYLMALATE SYNTHASE 1, CHLOROPLASTIC-RELATED"/>
    <property type="match status" value="1"/>
</dbReference>
<dbReference type="Pfam" id="PF08502">
    <property type="entry name" value="LeuA_dimer"/>
    <property type="match status" value="1"/>
</dbReference>
<dbReference type="CDD" id="cd07940">
    <property type="entry name" value="DRE_TIM_IPMS"/>
    <property type="match status" value="1"/>
</dbReference>
<comment type="similarity">
    <text evidence="3">Belongs to the alpha-IPM synthase/homocitrate synthase family. LeuA type 1 subfamily.</text>
</comment>
<dbReference type="FunFam" id="3.20.20.70:FF:000010">
    <property type="entry name" value="2-isopropylmalate synthase"/>
    <property type="match status" value="1"/>
</dbReference>
<comment type="catalytic activity">
    <reaction evidence="1">
        <text>3-methyl-2-oxobutanoate + acetyl-CoA + H2O = (2S)-2-isopropylmalate + CoA + H(+)</text>
        <dbReference type="Rhea" id="RHEA:21524"/>
        <dbReference type="ChEBI" id="CHEBI:1178"/>
        <dbReference type="ChEBI" id="CHEBI:11851"/>
        <dbReference type="ChEBI" id="CHEBI:15377"/>
        <dbReference type="ChEBI" id="CHEBI:15378"/>
        <dbReference type="ChEBI" id="CHEBI:57287"/>
        <dbReference type="ChEBI" id="CHEBI:57288"/>
        <dbReference type="EC" id="2.3.3.13"/>
    </reaction>
</comment>
<comment type="pathway">
    <text evidence="2">Amino-acid biosynthesis; L-leucine biosynthesis; L-leucine from 3-methyl-2-oxobutanoate: step 1/4.</text>
</comment>
<dbReference type="GO" id="GO:0009507">
    <property type="term" value="C:chloroplast"/>
    <property type="evidence" value="ECO:0007669"/>
    <property type="project" value="TreeGrafter"/>
</dbReference>
<dbReference type="SUPFAM" id="SSF110921">
    <property type="entry name" value="2-isopropylmalate synthase LeuA, allosteric (dimerisation) domain"/>
    <property type="match status" value="1"/>
</dbReference>
<dbReference type="Gene3D" id="3.20.20.70">
    <property type="entry name" value="Aldolase class I"/>
    <property type="match status" value="1"/>
</dbReference>
<dbReference type="HAMAP" id="MF_01025">
    <property type="entry name" value="LeuA_type1"/>
    <property type="match status" value="1"/>
</dbReference>
<dbReference type="InterPro" id="IPR013709">
    <property type="entry name" value="2-isopropylmalate_synth_dimer"/>
</dbReference>
<dbReference type="PROSITE" id="PS50991">
    <property type="entry name" value="PYR_CT"/>
    <property type="match status" value="1"/>
</dbReference>
<dbReference type="InterPro" id="IPR000891">
    <property type="entry name" value="PYR_CT"/>
</dbReference>
<dbReference type="EC" id="2.3.3.13" evidence="4"/>
<dbReference type="Gene3D" id="1.10.238.260">
    <property type="match status" value="1"/>
</dbReference>
<dbReference type="GO" id="GO:0046872">
    <property type="term" value="F:metal ion binding"/>
    <property type="evidence" value="ECO:0007669"/>
    <property type="project" value="UniProtKB-KW"/>
</dbReference>
<dbReference type="GO" id="GO:0009098">
    <property type="term" value="P:L-leucine biosynthetic process"/>
    <property type="evidence" value="ECO:0007669"/>
    <property type="project" value="UniProtKB-KW"/>
</dbReference>
<dbReference type="Proteomes" id="UP000825729">
    <property type="component" value="Unassembled WGS sequence"/>
</dbReference>
<evidence type="ECO:0000256" key="9">
    <source>
        <dbReference type="ARBA" id="ARBA00023304"/>
    </source>
</evidence>